<keyword evidence="4" id="KW-0067">ATP-binding</keyword>
<evidence type="ECO:0000256" key="4">
    <source>
        <dbReference type="ARBA" id="ARBA00022840"/>
    </source>
</evidence>
<proteinExistence type="inferred from homology"/>
<dbReference type="PROSITE" id="PS50893">
    <property type="entry name" value="ABC_TRANSPORTER_2"/>
    <property type="match status" value="1"/>
</dbReference>
<sequence>MSKPILQVEHLSMKFGGLVAIGDLSFEAKRGEITALIGPNGAGKTTVFNCITGFYKPTEGMIRFNGREGGEFLLERMPDFQITAKAKVARTFQNIRLFSGMTLLENLLVAQHNKLMKASGFTVMGLVGLGGYRRASAESVELAKHWLEKAELLDRADDPAGDLPYGAQRRLEIARAMCTGPELLCLDEPAAGLNPKESLALNTLLNDIKDNTGTSILLIEHDMSVVMQISDHVVVLEYGRKISDGDPMSVRTDPKVIAAYLGVDDEEVSNVLVEVGDEQVIEELEGMPDPAHGPGSSSSMMAGPVSDTIGHSDDHGEVVSVSKGASKASQVEVQAARAAAASASQMAPAGKATKAKPAAAPAAGLMSAPVKPAPKAAAGKASAAVAAKLAAKAETKPAARASRPAVVKEAVKPAAKAAPAPAKQVARGDAPKAAAKTTTKAPAKAAPAAKPAAVSAKPVAKATNAAKPTSTATPPAKPAARATPAANPATKTAKVVKSAVTATPAPKGSAKPAPAAKPAVAKAETKTPAKPSSTAATKAPAKPAAKAAAKPAAKPAASTPKPTAAKPAASKPAAAKPSAPKTISNVLAAPRGGVADRLIAIKGIGPVNEKKLNEHGIFHFDQVAAWKKSDIAAAEAYLAFDGRIEREDWVGQAKALAREAAKPAKAKRGGGK</sequence>
<dbReference type="Pfam" id="PF12399">
    <property type="entry name" value="BCA_ABC_TP_C"/>
    <property type="match status" value="1"/>
</dbReference>
<dbReference type="CDD" id="cd03219">
    <property type="entry name" value="ABC_Mj1267_LivG_branched"/>
    <property type="match status" value="1"/>
</dbReference>
<reference evidence="8 9" key="1">
    <citation type="submission" date="2020-08" db="EMBL/GenBank/DDBJ databases">
        <title>Genomic Encyclopedia of Type Strains, Phase IV (KMG-IV): sequencing the most valuable type-strain genomes for metagenomic binning, comparative biology and taxonomic classification.</title>
        <authorList>
            <person name="Goeker M."/>
        </authorList>
    </citation>
    <scope>NUCLEOTIDE SEQUENCE [LARGE SCALE GENOMIC DNA]</scope>
    <source>
        <strain evidence="8 9">DSM 10368</strain>
    </source>
</reference>
<dbReference type="PRINTS" id="PR01217">
    <property type="entry name" value="PRICHEXTENSN"/>
</dbReference>
<feature type="compositionally biased region" description="Low complexity" evidence="6">
    <location>
        <begin position="412"/>
        <end position="493"/>
    </location>
</feature>
<gene>
    <name evidence="8" type="ORF">FHS67_006385</name>
</gene>
<evidence type="ECO:0000256" key="1">
    <source>
        <dbReference type="ARBA" id="ARBA00005417"/>
    </source>
</evidence>
<comment type="similarity">
    <text evidence="1">Belongs to the ABC transporter superfamily.</text>
</comment>
<protein>
    <submittedName>
        <fullName evidence="8">ABC-type branched-subunit amino acid transport system ATPase component/predicted flap endonuclease-1-like 5' DNA nuclease</fullName>
    </submittedName>
</protein>
<evidence type="ECO:0000256" key="6">
    <source>
        <dbReference type="SAM" id="MobiDB-lite"/>
    </source>
</evidence>
<dbReference type="InterPro" id="IPR051120">
    <property type="entry name" value="ABC_AA/LPS_Transport"/>
</dbReference>
<dbReference type="SMART" id="SM00382">
    <property type="entry name" value="AAA"/>
    <property type="match status" value="1"/>
</dbReference>
<dbReference type="Gene3D" id="3.40.50.300">
    <property type="entry name" value="P-loop containing nucleotide triphosphate hydrolases"/>
    <property type="match status" value="1"/>
</dbReference>
<dbReference type="PANTHER" id="PTHR45772">
    <property type="entry name" value="CONSERVED COMPONENT OF ABC TRANSPORTER FOR NATURAL AMINO ACIDS-RELATED"/>
    <property type="match status" value="1"/>
</dbReference>
<organism evidence="8 9">
    <name type="scientific">Aminobacter aminovorans</name>
    <name type="common">Chelatobacter heintzii</name>
    <dbReference type="NCBI Taxonomy" id="83263"/>
    <lineage>
        <taxon>Bacteria</taxon>
        <taxon>Pseudomonadati</taxon>
        <taxon>Pseudomonadota</taxon>
        <taxon>Alphaproteobacteria</taxon>
        <taxon>Hyphomicrobiales</taxon>
        <taxon>Phyllobacteriaceae</taxon>
        <taxon>Aminobacter</taxon>
    </lineage>
</organism>
<evidence type="ECO:0000313" key="9">
    <source>
        <dbReference type="Proteomes" id="UP000577697"/>
    </source>
</evidence>
<evidence type="ECO:0000256" key="5">
    <source>
        <dbReference type="ARBA" id="ARBA00022970"/>
    </source>
</evidence>
<dbReference type="Pfam" id="PF00005">
    <property type="entry name" value="ABC_tran"/>
    <property type="match status" value="1"/>
</dbReference>
<feature type="compositionally biased region" description="Low complexity" evidence="6">
    <location>
        <begin position="501"/>
        <end position="580"/>
    </location>
</feature>
<keyword evidence="9" id="KW-1185">Reference proteome</keyword>
<evidence type="ECO:0000313" key="8">
    <source>
        <dbReference type="EMBL" id="MBB3710025.1"/>
    </source>
</evidence>
<evidence type="ECO:0000259" key="7">
    <source>
        <dbReference type="PROSITE" id="PS50893"/>
    </source>
</evidence>
<evidence type="ECO:0000256" key="3">
    <source>
        <dbReference type="ARBA" id="ARBA00022741"/>
    </source>
</evidence>
<keyword evidence="2" id="KW-0813">Transport</keyword>
<dbReference type="Proteomes" id="UP000577697">
    <property type="component" value="Unassembled WGS sequence"/>
</dbReference>
<dbReference type="PANTHER" id="PTHR45772:SF11">
    <property type="entry name" value="HIGH-AFFINITY BRANCHED-CHAIN AMINO ACID TRANSPORT ATP-BINDING PROTEIN LIVG"/>
    <property type="match status" value="1"/>
</dbReference>
<keyword evidence="3" id="KW-0547">Nucleotide-binding</keyword>
<feature type="region of interest" description="Disordered" evidence="6">
    <location>
        <begin position="285"/>
        <end position="326"/>
    </location>
</feature>
<feature type="region of interest" description="Disordered" evidence="6">
    <location>
        <begin position="412"/>
        <end position="580"/>
    </location>
</feature>
<accession>A0ABR6HHK4</accession>
<dbReference type="InterPro" id="IPR032823">
    <property type="entry name" value="BCA_ABC_TP_C"/>
</dbReference>
<dbReference type="SUPFAM" id="SSF52540">
    <property type="entry name" value="P-loop containing nucleoside triphosphate hydrolases"/>
    <property type="match status" value="1"/>
</dbReference>
<dbReference type="InterPro" id="IPR003439">
    <property type="entry name" value="ABC_transporter-like_ATP-bd"/>
</dbReference>
<dbReference type="InterPro" id="IPR027417">
    <property type="entry name" value="P-loop_NTPase"/>
</dbReference>
<feature type="domain" description="ABC transporter" evidence="7">
    <location>
        <begin position="6"/>
        <end position="263"/>
    </location>
</feature>
<evidence type="ECO:0000256" key="2">
    <source>
        <dbReference type="ARBA" id="ARBA00022448"/>
    </source>
</evidence>
<dbReference type="EMBL" id="JACICB010000040">
    <property type="protein sequence ID" value="MBB3710025.1"/>
    <property type="molecule type" value="Genomic_DNA"/>
</dbReference>
<feature type="compositionally biased region" description="Low complexity" evidence="6">
    <location>
        <begin position="290"/>
        <end position="306"/>
    </location>
</feature>
<dbReference type="InterPro" id="IPR003593">
    <property type="entry name" value="AAA+_ATPase"/>
</dbReference>
<name>A0ABR6HHK4_AMIAI</name>
<comment type="caution">
    <text evidence="8">The sequence shown here is derived from an EMBL/GenBank/DDBJ whole genome shotgun (WGS) entry which is preliminary data.</text>
</comment>
<keyword evidence="5" id="KW-0029">Amino-acid transport</keyword>